<organism evidence="3">
    <name type="scientific">Cladocopium goreaui</name>
    <dbReference type="NCBI Taxonomy" id="2562237"/>
    <lineage>
        <taxon>Eukaryota</taxon>
        <taxon>Sar</taxon>
        <taxon>Alveolata</taxon>
        <taxon>Dinophyceae</taxon>
        <taxon>Suessiales</taxon>
        <taxon>Symbiodiniaceae</taxon>
        <taxon>Cladocopium</taxon>
    </lineage>
</organism>
<name>A0A9P1D4U9_9DINO</name>
<evidence type="ECO:0000313" key="5">
    <source>
        <dbReference type="Proteomes" id="UP001152797"/>
    </source>
</evidence>
<proteinExistence type="predicted"/>
<accession>A0A9P1D4U9</accession>
<keyword evidence="2" id="KW-0808">Transferase</keyword>
<keyword evidence="1" id="KW-0489">Methyltransferase</keyword>
<dbReference type="InterPro" id="IPR029063">
    <property type="entry name" value="SAM-dependent_MTases_sf"/>
</dbReference>
<protein>
    <recommendedName>
        <fullName evidence="6">DNA (cytosine-5-)-methyltransferase</fullName>
    </recommendedName>
</protein>
<sequence>MLSFNLLASGQEIGLGGEEQYALGCSVLPMGWSSSVAIMQEASERILALGRLPADEQLLRGRAVPLWMVGLLDEARKKGKAWWHVYLDNFAAGEVGKQGEQFSSGHELHQLAEKAWAVSGVVSSEKKRKAAELEAQELGGFMDGGAKTLGGSPERLLKLVQATIILLKQPHLSKKLTQVVVSLLEHTWKFTASKRFEASLITKVKKELFACCCSVPFLHAYLGAQVSPVITASDASNSGGAVGLSKELTSEGRDFVGAASLGDGTQQANILVVSLFNGIGGAIRCYDVLGVLPRHVVACDIHGPANRVTAKRWPSTEIIEDVRSIDQNTVDGWFRKVVPLEELHLWAGFPCTDLSSAKAGREGLAGKASGLFWEVVRLIKLIKKRAPAHVVVKYVAENVASMAKQECEVITKELGVFPYWLNSADAVPMNRPRLCWTSEEVEGQLRGLRFRDQEHWTEVTAEAPYPELGAWLTPGCQWPGEEEGAVFPTAMKAIPRKRPPVQPAGISRCGDDTIGRWTADGYRFPPYHYLPQYVIWRGERWRLTNSSERELLLGYGFGHTKRCMSASDIKRSKQAYEDERLSLLGDSFSIYSFVIIAAALCARYLPSLHYVDLTRRMGMAAWWKWEPLFKVQWTRKEHINVLELRSILLAIQFQISHLDVSHLRIFHVTDSFVAMSIVAKGRTGSLQLARVLKVLNAHLLGFGLALALGHVESTETKVVLRDAGLSEKTQERYYLGVRKVLPILLRSRDLVELDEKVADWVQQRWEKATANTRSVMPCAHYTILNLGCGESYRWRGNY</sequence>
<reference evidence="3" key="1">
    <citation type="submission" date="2022-10" db="EMBL/GenBank/DDBJ databases">
        <authorList>
            <person name="Chen Y."/>
            <person name="Dougan E. K."/>
            <person name="Chan C."/>
            <person name="Rhodes N."/>
            <person name="Thang M."/>
        </authorList>
    </citation>
    <scope>NUCLEOTIDE SEQUENCE</scope>
</reference>
<evidence type="ECO:0000313" key="4">
    <source>
        <dbReference type="EMBL" id="CAL1155386.1"/>
    </source>
</evidence>
<reference evidence="4" key="2">
    <citation type="submission" date="2024-04" db="EMBL/GenBank/DDBJ databases">
        <authorList>
            <person name="Chen Y."/>
            <person name="Shah S."/>
            <person name="Dougan E. K."/>
            <person name="Thang M."/>
            <person name="Chan C."/>
        </authorList>
    </citation>
    <scope>NUCLEOTIDE SEQUENCE [LARGE SCALE GENOMIC DNA]</scope>
</reference>
<evidence type="ECO:0000256" key="1">
    <source>
        <dbReference type="ARBA" id="ARBA00022603"/>
    </source>
</evidence>
<dbReference type="EMBL" id="CAMXCT020003024">
    <property type="protein sequence ID" value="CAL1155386.1"/>
    <property type="molecule type" value="Genomic_DNA"/>
</dbReference>
<dbReference type="OrthoDB" id="641149at2759"/>
<dbReference type="Gene3D" id="3.40.50.150">
    <property type="entry name" value="Vaccinia Virus protein VP39"/>
    <property type="match status" value="1"/>
</dbReference>
<dbReference type="EMBL" id="CAMXCT030003024">
    <property type="protein sequence ID" value="CAL4789323.1"/>
    <property type="molecule type" value="Genomic_DNA"/>
</dbReference>
<dbReference type="AlphaFoldDB" id="A0A9P1D4U9"/>
<evidence type="ECO:0000256" key="2">
    <source>
        <dbReference type="ARBA" id="ARBA00022679"/>
    </source>
</evidence>
<comment type="caution">
    <text evidence="3">The sequence shown here is derived from an EMBL/GenBank/DDBJ whole genome shotgun (WGS) entry which is preliminary data.</text>
</comment>
<dbReference type="Proteomes" id="UP001152797">
    <property type="component" value="Unassembled WGS sequence"/>
</dbReference>
<gene>
    <name evidence="3" type="ORF">C1SCF055_LOCUS27998</name>
</gene>
<dbReference type="EMBL" id="CAMXCT010003024">
    <property type="protein sequence ID" value="CAI4002011.1"/>
    <property type="molecule type" value="Genomic_DNA"/>
</dbReference>
<evidence type="ECO:0000313" key="3">
    <source>
        <dbReference type="EMBL" id="CAI4002011.1"/>
    </source>
</evidence>
<keyword evidence="5" id="KW-1185">Reference proteome</keyword>
<evidence type="ECO:0008006" key="6">
    <source>
        <dbReference type="Google" id="ProtNLM"/>
    </source>
</evidence>
<dbReference type="GO" id="GO:0032259">
    <property type="term" value="P:methylation"/>
    <property type="evidence" value="ECO:0007669"/>
    <property type="project" value="UniProtKB-KW"/>
</dbReference>
<dbReference type="InterPro" id="IPR001525">
    <property type="entry name" value="C5_MeTfrase"/>
</dbReference>
<dbReference type="GO" id="GO:0008168">
    <property type="term" value="F:methyltransferase activity"/>
    <property type="evidence" value="ECO:0007669"/>
    <property type="project" value="UniProtKB-KW"/>
</dbReference>
<dbReference type="SUPFAM" id="SSF53335">
    <property type="entry name" value="S-adenosyl-L-methionine-dependent methyltransferases"/>
    <property type="match status" value="1"/>
</dbReference>
<dbReference type="Pfam" id="PF00145">
    <property type="entry name" value="DNA_methylase"/>
    <property type="match status" value="1"/>
</dbReference>